<dbReference type="InterPro" id="IPR057672">
    <property type="entry name" value="TPR_IPO4/5"/>
</dbReference>
<gene>
    <name evidence="10" type="ORF">CHIRRI_LOCUS7091</name>
</gene>
<evidence type="ECO:0000313" key="11">
    <source>
        <dbReference type="Proteomes" id="UP001153620"/>
    </source>
</evidence>
<feature type="domain" description="Importin N-terminal" evidence="9">
    <location>
        <begin position="20"/>
        <end position="88"/>
    </location>
</feature>
<dbReference type="GO" id="GO:0005634">
    <property type="term" value="C:nucleus"/>
    <property type="evidence" value="ECO:0007669"/>
    <property type="project" value="UniProtKB-SubCell"/>
</dbReference>
<dbReference type="InterPro" id="IPR016024">
    <property type="entry name" value="ARM-type_fold"/>
</dbReference>
<evidence type="ECO:0000256" key="7">
    <source>
        <dbReference type="ARBA" id="ARBA00023242"/>
    </source>
</evidence>
<evidence type="ECO:0000256" key="2">
    <source>
        <dbReference type="ARBA" id="ARBA00004496"/>
    </source>
</evidence>
<sequence>MEPMEVILNNLLSAENVQKATEELNDALKRPESINVLCEIATRSTQPQLRQYAAVVLRKRLMKLRYWNMVPQEHQEIIKNGLLQAIINEPEKYVRTAISQVVGSLINHEFPKKNQWSSDVLKFIFESAQSTDSRINQLGSETFAILTETAPDQFIPHIETIGMFCSQALMAAEQTNNMANPVIFNLIMAMSHLGPFILGNNAGEHIYTAAVPYVVKALSTLANDEEKFIDAFDFLENLADHAPKLLTNHIKLLIEFCIEISRNKDVEEGNRVKAITFIGWLVRIKKKVILKQKLVEPILATLFELMALPSDDTGDDTEEYFGSNEVTTPMNCATQTLDVLALNIPPKTLIPPLLQLLEPALQTSNDPLQKKAAYLSIAVIAEGCSSTICKKYLRPLLDCIKTGITDPNPIIRNSSLFALGQFSEHLQPEISQFSEEILPILFDYLQMLSNQIRSGQKEPQHIDRVFYAVETFCENLEDALVPHLPVLMERLFDCMAPSNSIHLRELALSCLSATANAAKSNLVPYFQQLIEGLRMYLVKSDDEAICTLRPAAIDTLAALARTIGNDNFIPLAVDTMHLGLALIEDKNDPDLKRSCYNLFASMASVLHEEIGSALDRIVTSMIDSVKSTESIVLSNGKDSEDIEDSQENDDQEFDIDNSDGEEDDEDDEILGIENSYMEEKEEAIIALKEIAEHTGAAFAPYIKVSFEEIFKLLPYPNEDIRQSSIEALCQFVISLYKLQDVEGVKHTLLILIPKLSEIIHTDEERIVVMAALESFNQILEALGTAAVEVEGHKDAIFSCIYDTLHGKITCQFDEPEEDDDEESEYDIAILESAGEILPKFGKAMSTQEFYAYFGRVFPFFIGKVQKSKSKDEMAQSQRAMAVGVISECFLPLGEFSSQYFDALLPLLIELINDQNDEEVRNNAVYAIGELCMHSGQISFKAYPQVLAALSALVAKESHGGILDNICGTLARLIIINSSLVPLKDVLPVFISYLPLRQDYVENDNVFKSLELLYRQGNEILLQFLERIILAALTVLHKNQYSKDEVREHIFAFVKQVRMDFPEKFNNAINVDAELSNFVQTL</sequence>
<keyword evidence="11" id="KW-1185">Reference proteome</keyword>
<reference evidence="10" key="1">
    <citation type="submission" date="2022-01" db="EMBL/GenBank/DDBJ databases">
        <authorList>
            <person name="King R."/>
        </authorList>
    </citation>
    <scope>NUCLEOTIDE SEQUENCE</scope>
</reference>
<keyword evidence="7" id="KW-0539">Nucleus</keyword>
<keyword evidence="5" id="KW-0677">Repeat</keyword>
<proteinExistence type="predicted"/>
<protein>
    <recommendedName>
        <fullName evidence="9">Importin N-terminal domain-containing protein</fullName>
    </recommendedName>
</protein>
<dbReference type="SUPFAM" id="SSF48371">
    <property type="entry name" value="ARM repeat"/>
    <property type="match status" value="2"/>
</dbReference>
<keyword evidence="6" id="KW-0653">Protein transport</keyword>
<feature type="compositionally biased region" description="Acidic residues" evidence="8">
    <location>
        <begin position="640"/>
        <end position="668"/>
    </location>
</feature>
<keyword evidence="3" id="KW-0813">Transport</keyword>
<dbReference type="InterPro" id="IPR001494">
    <property type="entry name" value="Importin-beta_N"/>
</dbReference>
<dbReference type="InterPro" id="IPR011989">
    <property type="entry name" value="ARM-like"/>
</dbReference>
<evidence type="ECO:0000256" key="3">
    <source>
        <dbReference type="ARBA" id="ARBA00022448"/>
    </source>
</evidence>
<dbReference type="PANTHER" id="PTHR10527">
    <property type="entry name" value="IMPORTIN BETA"/>
    <property type="match status" value="1"/>
</dbReference>
<dbReference type="Pfam" id="PF02985">
    <property type="entry name" value="HEAT"/>
    <property type="match status" value="1"/>
</dbReference>
<dbReference type="OrthoDB" id="7862313at2759"/>
<dbReference type="GO" id="GO:0031267">
    <property type="term" value="F:small GTPase binding"/>
    <property type="evidence" value="ECO:0007669"/>
    <property type="project" value="InterPro"/>
</dbReference>
<evidence type="ECO:0000313" key="10">
    <source>
        <dbReference type="EMBL" id="CAG9804198.1"/>
    </source>
</evidence>
<keyword evidence="4" id="KW-0963">Cytoplasm</keyword>
<dbReference type="GO" id="GO:0005737">
    <property type="term" value="C:cytoplasm"/>
    <property type="evidence" value="ECO:0007669"/>
    <property type="project" value="UniProtKB-SubCell"/>
</dbReference>
<dbReference type="Pfam" id="PF25780">
    <property type="entry name" value="TPR_IPO5"/>
    <property type="match status" value="1"/>
</dbReference>
<dbReference type="SMART" id="SM00913">
    <property type="entry name" value="IBN_N"/>
    <property type="match status" value="1"/>
</dbReference>
<dbReference type="InterPro" id="IPR040122">
    <property type="entry name" value="Importin_beta"/>
</dbReference>
<accession>A0A9N9RVB6</accession>
<evidence type="ECO:0000256" key="6">
    <source>
        <dbReference type="ARBA" id="ARBA00022927"/>
    </source>
</evidence>
<dbReference type="Proteomes" id="UP001153620">
    <property type="component" value="Chromosome 2"/>
</dbReference>
<reference evidence="10" key="2">
    <citation type="submission" date="2022-10" db="EMBL/GenBank/DDBJ databases">
        <authorList>
            <consortium name="ENA_rothamsted_submissions"/>
            <consortium name="culmorum"/>
            <person name="King R."/>
        </authorList>
    </citation>
    <scope>NUCLEOTIDE SEQUENCE</scope>
</reference>
<dbReference type="EMBL" id="OU895878">
    <property type="protein sequence ID" value="CAG9804198.1"/>
    <property type="molecule type" value="Genomic_DNA"/>
</dbReference>
<feature type="region of interest" description="Disordered" evidence="8">
    <location>
        <begin position="633"/>
        <end position="668"/>
    </location>
</feature>
<organism evidence="10 11">
    <name type="scientific">Chironomus riparius</name>
    <dbReference type="NCBI Taxonomy" id="315576"/>
    <lineage>
        <taxon>Eukaryota</taxon>
        <taxon>Metazoa</taxon>
        <taxon>Ecdysozoa</taxon>
        <taxon>Arthropoda</taxon>
        <taxon>Hexapoda</taxon>
        <taxon>Insecta</taxon>
        <taxon>Pterygota</taxon>
        <taxon>Neoptera</taxon>
        <taxon>Endopterygota</taxon>
        <taxon>Diptera</taxon>
        <taxon>Nematocera</taxon>
        <taxon>Chironomoidea</taxon>
        <taxon>Chironomidae</taxon>
        <taxon>Chironominae</taxon>
        <taxon>Chironomus</taxon>
    </lineage>
</organism>
<evidence type="ECO:0000259" key="9">
    <source>
        <dbReference type="SMART" id="SM00913"/>
    </source>
</evidence>
<evidence type="ECO:0000256" key="5">
    <source>
        <dbReference type="ARBA" id="ARBA00022737"/>
    </source>
</evidence>
<evidence type="ECO:0000256" key="1">
    <source>
        <dbReference type="ARBA" id="ARBA00004123"/>
    </source>
</evidence>
<comment type="subcellular location">
    <subcellularLocation>
        <location evidence="2">Cytoplasm</location>
    </subcellularLocation>
    <subcellularLocation>
        <location evidence="1">Nucleus</location>
    </subcellularLocation>
</comment>
<evidence type="ECO:0000256" key="8">
    <source>
        <dbReference type="SAM" id="MobiDB-lite"/>
    </source>
</evidence>
<dbReference type="Gene3D" id="1.25.10.10">
    <property type="entry name" value="Leucine-rich Repeat Variant"/>
    <property type="match status" value="1"/>
</dbReference>
<evidence type="ECO:0000256" key="4">
    <source>
        <dbReference type="ARBA" id="ARBA00022490"/>
    </source>
</evidence>
<dbReference type="Pfam" id="PF03810">
    <property type="entry name" value="IBN_N"/>
    <property type="match status" value="1"/>
</dbReference>
<dbReference type="AlphaFoldDB" id="A0A9N9RVB6"/>
<dbReference type="InterPro" id="IPR000357">
    <property type="entry name" value="HEAT"/>
</dbReference>
<dbReference type="GO" id="GO:0006606">
    <property type="term" value="P:protein import into nucleus"/>
    <property type="evidence" value="ECO:0007669"/>
    <property type="project" value="InterPro"/>
</dbReference>
<name>A0A9N9RVB6_9DIPT</name>